<keyword evidence="2 4" id="KW-0863">Zinc-finger</keyword>
<dbReference type="AlphaFoldDB" id="A0A8B8QBD0"/>
<keyword evidence="3" id="KW-0862">Zinc</keyword>
<dbReference type="PANTHER" id="PTHR45931">
    <property type="entry name" value="SI:CH211-59O9.10"/>
    <property type="match status" value="1"/>
</dbReference>
<evidence type="ECO:0000256" key="2">
    <source>
        <dbReference type="ARBA" id="ARBA00022771"/>
    </source>
</evidence>
<dbReference type="Pfam" id="PF13639">
    <property type="entry name" value="zf-RING_2"/>
    <property type="match status" value="1"/>
</dbReference>
<evidence type="ECO:0000313" key="7">
    <source>
        <dbReference type="RefSeq" id="XP_030544441.2"/>
    </source>
</evidence>
<dbReference type="InterPro" id="IPR001841">
    <property type="entry name" value="Znf_RING"/>
</dbReference>
<keyword evidence="1" id="KW-0479">Metal-binding</keyword>
<dbReference type="SMART" id="SM00184">
    <property type="entry name" value="RING"/>
    <property type="match status" value="1"/>
</dbReference>
<dbReference type="GO" id="GO:0061630">
    <property type="term" value="F:ubiquitin protein ligase activity"/>
    <property type="evidence" value="ECO:0007669"/>
    <property type="project" value="TreeGrafter"/>
</dbReference>
<dbReference type="PANTHER" id="PTHR45931:SF3">
    <property type="entry name" value="RING ZINC FINGER-CONTAINING PROTEIN"/>
    <property type="match status" value="1"/>
</dbReference>
<dbReference type="GO" id="GO:0005634">
    <property type="term" value="C:nucleus"/>
    <property type="evidence" value="ECO:0007669"/>
    <property type="project" value="TreeGrafter"/>
</dbReference>
<dbReference type="CDD" id="cd16454">
    <property type="entry name" value="RING-H2_PA-TM-RING"/>
    <property type="match status" value="1"/>
</dbReference>
<name>A0A8B8QBD0_9MYRT</name>
<dbReference type="InterPro" id="IPR013083">
    <property type="entry name" value="Znf_RING/FYVE/PHD"/>
</dbReference>
<dbReference type="GO" id="GO:0006511">
    <property type="term" value="P:ubiquitin-dependent protein catabolic process"/>
    <property type="evidence" value="ECO:0007669"/>
    <property type="project" value="TreeGrafter"/>
</dbReference>
<reference evidence="7" key="1">
    <citation type="submission" date="2025-08" db="UniProtKB">
        <authorList>
            <consortium name="RefSeq"/>
        </authorList>
    </citation>
    <scope>IDENTIFICATION</scope>
    <source>
        <tissue evidence="7">Leaf</tissue>
    </source>
</reference>
<dbReference type="InterPro" id="IPR051834">
    <property type="entry name" value="RING_finger_E3_ligase"/>
</dbReference>
<dbReference type="GeneID" id="115750954"/>
<dbReference type="Gene3D" id="3.30.40.10">
    <property type="entry name" value="Zinc/RING finger domain, C3HC4 (zinc finger)"/>
    <property type="match status" value="1"/>
</dbReference>
<dbReference type="Proteomes" id="UP000827889">
    <property type="component" value="Chromosome 4"/>
</dbReference>
<dbReference type="GO" id="GO:0008270">
    <property type="term" value="F:zinc ion binding"/>
    <property type="evidence" value="ECO:0007669"/>
    <property type="project" value="UniProtKB-KW"/>
</dbReference>
<dbReference type="KEGG" id="rarg:115750954"/>
<protein>
    <submittedName>
        <fullName evidence="7">Probable E3 ubiquitin-protein ligase RHY1A isoform X1</fullName>
    </submittedName>
</protein>
<dbReference type="PROSITE" id="PS50089">
    <property type="entry name" value="ZF_RING_2"/>
    <property type="match status" value="1"/>
</dbReference>
<gene>
    <name evidence="7" type="primary">LOC115750954</name>
</gene>
<proteinExistence type="predicted"/>
<evidence type="ECO:0000259" key="5">
    <source>
        <dbReference type="PROSITE" id="PS50089"/>
    </source>
</evidence>
<organism evidence="6 7">
    <name type="scientific">Rhodamnia argentea</name>
    <dbReference type="NCBI Taxonomy" id="178133"/>
    <lineage>
        <taxon>Eukaryota</taxon>
        <taxon>Viridiplantae</taxon>
        <taxon>Streptophyta</taxon>
        <taxon>Embryophyta</taxon>
        <taxon>Tracheophyta</taxon>
        <taxon>Spermatophyta</taxon>
        <taxon>Magnoliopsida</taxon>
        <taxon>eudicotyledons</taxon>
        <taxon>Gunneridae</taxon>
        <taxon>Pentapetalae</taxon>
        <taxon>rosids</taxon>
        <taxon>malvids</taxon>
        <taxon>Myrtales</taxon>
        <taxon>Myrtaceae</taxon>
        <taxon>Myrtoideae</taxon>
        <taxon>Myrteae</taxon>
        <taxon>Australasian group</taxon>
        <taxon>Rhodamnia</taxon>
    </lineage>
</organism>
<dbReference type="RefSeq" id="XP_030544441.2">
    <property type="nucleotide sequence ID" value="XM_030688581.2"/>
</dbReference>
<dbReference type="SUPFAM" id="SSF57850">
    <property type="entry name" value="RING/U-box"/>
    <property type="match status" value="1"/>
</dbReference>
<sequence>MAGMLPGVEVARRRRLHQSGGAWSDPPPTAAYGSVRRCSLPLYSRNHEPHHRCSSSYFQRGMMNRGCEDEKLGGAAREAKERLDEKLRTQGIKSECRRTNGDGRRTGAREGDSQLRREVVSGNGPKKGGSKRFSWGKLSWKAADQEDCAVCLDTFRAGETLIHLPCAHRFHSRCLVPWLDSHSHCPCCRMAVSSSRHPLSEGRESDDGCVLTFAG</sequence>
<feature type="domain" description="RING-type" evidence="5">
    <location>
        <begin position="148"/>
        <end position="189"/>
    </location>
</feature>
<accession>A0A8B8QBD0</accession>
<evidence type="ECO:0000313" key="6">
    <source>
        <dbReference type="Proteomes" id="UP000827889"/>
    </source>
</evidence>
<keyword evidence="6" id="KW-1185">Reference proteome</keyword>
<evidence type="ECO:0000256" key="1">
    <source>
        <dbReference type="ARBA" id="ARBA00022723"/>
    </source>
</evidence>
<evidence type="ECO:0000256" key="3">
    <source>
        <dbReference type="ARBA" id="ARBA00022833"/>
    </source>
</evidence>
<evidence type="ECO:0000256" key="4">
    <source>
        <dbReference type="PROSITE-ProRule" id="PRU00175"/>
    </source>
</evidence>